<dbReference type="AlphaFoldDB" id="C9ZMJ5"/>
<evidence type="ECO:0000313" key="2">
    <source>
        <dbReference type="Proteomes" id="UP000002316"/>
    </source>
</evidence>
<dbReference type="VEuPathDB" id="TriTrypDB:Tbg972.4.2033"/>
<dbReference type="EMBL" id="FN554967">
    <property type="protein sequence ID" value="CBH10497.1"/>
    <property type="molecule type" value="Genomic_DNA"/>
</dbReference>
<protein>
    <submittedName>
        <fullName evidence="1">Uncharacterized protein</fullName>
    </submittedName>
</protein>
<name>C9ZMJ5_TRYB9</name>
<reference evidence="2" key="1">
    <citation type="journal article" date="2010" name="PLoS Negl. Trop. Dis.">
        <title>The genome sequence of Trypanosoma brucei gambiense, causative agent of chronic human african trypanosomiasis.</title>
        <authorList>
            <person name="Jackson A.P."/>
            <person name="Sanders M."/>
            <person name="Berry A."/>
            <person name="McQuillan J."/>
            <person name="Aslett M.A."/>
            <person name="Quail M.A."/>
            <person name="Chukualim B."/>
            <person name="Capewell P."/>
            <person name="MacLeod A."/>
            <person name="Melville S.E."/>
            <person name="Gibson W."/>
            <person name="Barry J.D."/>
            <person name="Berriman M."/>
            <person name="Hertz-Fowler C."/>
        </authorList>
    </citation>
    <scope>NUCLEOTIDE SEQUENCE [LARGE SCALE GENOMIC DNA]</scope>
    <source>
        <strain evidence="2">MHOM/CI/86/DAL972</strain>
    </source>
</reference>
<evidence type="ECO:0000313" key="1">
    <source>
        <dbReference type="EMBL" id="CBH10497.1"/>
    </source>
</evidence>
<dbReference type="RefSeq" id="XP_011772787.1">
    <property type="nucleotide sequence ID" value="XM_011774485.1"/>
</dbReference>
<accession>C9ZMJ5</accession>
<dbReference type="Proteomes" id="UP000002316">
    <property type="component" value="Chromosome 4"/>
</dbReference>
<dbReference type="KEGG" id="tbg:TbgDal_IV2033"/>
<sequence length="189" mass="21038">MLLPHPSFVGRFFQCRSKEMAGDRLWEDRNNRFITIFVSEWGGVTALSTSTAVIWCLHSIYGLRALCRCYPFRTANKTRVNTNICFIPHVYKCFAISARCLYVSPFWMCCFSAPDCQSIGPLCGVDFVVTCTAEVPRLGRRSWALIVFVFGRARPRSPGSLLQLGGGGGAPVFDLVIAAGLWVEQCLPV</sequence>
<gene>
    <name evidence="1" type="ORF">TbgDal_IV2033</name>
</gene>
<dbReference type="GeneID" id="23859615"/>
<proteinExistence type="predicted"/>
<organism evidence="1 2">
    <name type="scientific">Trypanosoma brucei gambiense (strain MHOM/CI/86/DAL972)</name>
    <dbReference type="NCBI Taxonomy" id="679716"/>
    <lineage>
        <taxon>Eukaryota</taxon>
        <taxon>Discoba</taxon>
        <taxon>Euglenozoa</taxon>
        <taxon>Kinetoplastea</taxon>
        <taxon>Metakinetoplastina</taxon>
        <taxon>Trypanosomatida</taxon>
        <taxon>Trypanosomatidae</taxon>
        <taxon>Trypanosoma</taxon>
    </lineage>
</organism>